<dbReference type="EMBL" id="FNKH01000002">
    <property type="protein sequence ID" value="SDQ92453.1"/>
    <property type="molecule type" value="Genomic_DNA"/>
</dbReference>
<protein>
    <submittedName>
        <fullName evidence="1">Uncharacterized protein</fullName>
    </submittedName>
</protein>
<evidence type="ECO:0000313" key="1">
    <source>
        <dbReference type="EMBL" id="SDQ92453.1"/>
    </source>
</evidence>
<evidence type="ECO:0000313" key="2">
    <source>
        <dbReference type="Proteomes" id="UP000181917"/>
    </source>
</evidence>
<accession>A0A1H1EUQ6</accession>
<dbReference type="AlphaFoldDB" id="A0A1H1EUQ6"/>
<sequence>MERQTALILTEGSTIDDAVALSTALIDELVEELPFGHDPSRTELYAVGRAASLRSKLDLPRGNAGDNPYETINGKLHHIWCRGSWYTPGSCPPAPADNNGASAWKWLHFNLMHVVEAEATCFLWDIYPLARAEAA</sequence>
<name>A0A1H1EUQ6_9MICC</name>
<proteinExistence type="predicted"/>
<dbReference type="Proteomes" id="UP000181917">
    <property type="component" value="Unassembled WGS sequence"/>
</dbReference>
<organism evidence="1 2">
    <name type="scientific">Crystallibacter crystallopoietes</name>
    <dbReference type="NCBI Taxonomy" id="37928"/>
    <lineage>
        <taxon>Bacteria</taxon>
        <taxon>Bacillati</taxon>
        <taxon>Actinomycetota</taxon>
        <taxon>Actinomycetes</taxon>
        <taxon>Micrococcales</taxon>
        <taxon>Micrococcaceae</taxon>
        <taxon>Crystallibacter</taxon>
    </lineage>
</organism>
<dbReference type="OrthoDB" id="4939369at2"/>
<dbReference type="RefSeq" id="WP_074701215.1">
    <property type="nucleotide sequence ID" value="NZ_CP018863.1"/>
</dbReference>
<gene>
    <name evidence="1" type="ORF">SAMN04489742_3101</name>
</gene>
<reference evidence="1 2" key="1">
    <citation type="submission" date="2016-10" db="EMBL/GenBank/DDBJ databases">
        <authorList>
            <person name="de Groot N.N."/>
        </authorList>
    </citation>
    <scope>NUCLEOTIDE SEQUENCE [LARGE SCALE GENOMIC DNA]</scope>
    <source>
        <strain evidence="1 2">DSM 20117</strain>
    </source>
</reference>
<dbReference type="KEGG" id="acry:AC20117_01970"/>
<keyword evidence="2" id="KW-1185">Reference proteome</keyword>